<feature type="non-terminal residue" evidence="2">
    <location>
        <position position="104"/>
    </location>
</feature>
<comment type="caution">
    <text evidence="2">The sequence shown here is derived from an EMBL/GenBank/DDBJ whole genome shotgun (WGS) entry which is preliminary data.</text>
</comment>
<feature type="region of interest" description="Disordered" evidence="1">
    <location>
        <begin position="1"/>
        <end position="35"/>
    </location>
</feature>
<dbReference type="Proteomes" id="UP000823399">
    <property type="component" value="Unassembled WGS sequence"/>
</dbReference>
<accession>A0A9P7EYH9</accession>
<organism evidence="2 3">
    <name type="scientific">Suillus discolor</name>
    <dbReference type="NCBI Taxonomy" id="1912936"/>
    <lineage>
        <taxon>Eukaryota</taxon>
        <taxon>Fungi</taxon>
        <taxon>Dikarya</taxon>
        <taxon>Basidiomycota</taxon>
        <taxon>Agaricomycotina</taxon>
        <taxon>Agaricomycetes</taxon>
        <taxon>Agaricomycetidae</taxon>
        <taxon>Boletales</taxon>
        <taxon>Suillineae</taxon>
        <taxon>Suillaceae</taxon>
        <taxon>Suillus</taxon>
    </lineage>
</organism>
<sequence length="104" mass="11683">IDKSSTSISKPKSKAYYAIKSNPQEDRSPSPKAPVPRLTLAVREELCAIWKSDPRVPTIASRHAWAVSRNVSPSRVDQWFCSRKSQAKKLGRPISNDSYELSLE</sequence>
<dbReference type="InterPro" id="IPR009057">
    <property type="entry name" value="Homeodomain-like_sf"/>
</dbReference>
<proteinExistence type="predicted"/>
<dbReference type="EMBL" id="JABBWM010000066">
    <property type="protein sequence ID" value="KAG2097237.1"/>
    <property type="molecule type" value="Genomic_DNA"/>
</dbReference>
<dbReference type="RefSeq" id="XP_041288467.1">
    <property type="nucleotide sequence ID" value="XM_041430324.1"/>
</dbReference>
<dbReference type="AlphaFoldDB" id="A0A9P7EYH9"/>
<evidence type="ECO:0008006" key="4">
    <source>
        <dbReference type="Google" id="ProtNLM"/>
    </source>
</evidence>
<keyword evidence="3" id="KW-1185">Reference proteome</keyword>
<protein>
    <recommendedName>
        <fullName evidence="4">Homeobox domain-containing protein</fullName>
    </recommendedName>
</protein>
<evidence type="ECO:0000313" key="3">
    <source>
        <dbReference type="Proteomes" id="UP000823399"/>
    </source>
</evidence>
<dbReference type="OrthoDB" id="3257151at2759"/>
<dbReference type="GeneID" id="64692583"/>
<name>A0A9P7EYH9_9AGAM</name>
<dbReference type="SUPFAM" id="SSF46689">
    <property type="entry name" value="Homeodomain-like"/>
    <property type="match status" value="1"/>
</dbReference>
<evidence type="ECO:0000313" key="2">
    <source>
        <dbReference type="EMBL" id="KAG2097237.1"/>
    </source>
</evidence>
<reference evidence="2" key="1">
    <citation type="journal article" date="2020" name="New Phytol.">
        <title>Comparative genomics reveals dynamic genome evolution in host specialist ectomycorrhizal fungi.</title>
        <authorList>
            <person name="Lofgren L.A."/>
            <person name="Nguyen N.H."/>
            <person name="Vilgalys R."/>
            <person name="Ruytinx J."/>
            <person name="Liao H.L."/>
            <person name="Branco S."/>
            <person name="Kuo A."/>
            <person name="LaButti K."/>
            <person name="Lipzen A."/>
            <person name="Andreopoulos W."/>
            <person name="Pangilinan J."/>
            <person name="Riley R."/>
            <person name="Hundley H."/>
            <person name="Na H."/>
            <person name="Barry K."/>
            <person name="Grigoriev I.V."/>
            <person name="Stajich J.E."/>
            <person name="Kennedy P.G."/>
        </authorList>
    </citation>
    <scope>NUCLEOTIDE SEQUENCE</scope>
    <source>
        <strain evidence="2">FC423</strain>
    </source>
</reference>
<feature type="compositionally biased region" description="Low complexity" evidence="1">
    <location>
        <begin position="1"/>
        <end position="10"/>
    </location>
</feature>
<evidence type="ECO:0000256" key="1">
    <source>
        <dbReference type="SAM" id="MobiDB-lite"/>
    </source>
</evidence>
<gene>
    <name evidence="2" type="ORF">F5147DRAFT_545796</name>
</gene>
<feature type="non-terminal residue" evidence="2">
    <location>
        <position position="1"/>
    </location>
</feature>